<dbReference type="Pfam" id="PF09369">
    <property type="entry name" value="MZB"/>
    <property type="match status" value="1"/>
</dbReference>
<feature type="domain" description="Helicase C-terminal" evidence="4">
    <location>
        <begin position="280"/>
        <end position="432"/>
    </location>
</feature>
<dbReference type="InterPro" id="IPR001650">
    <property type="entry name" value="Helicase_C-like"/>
</dbReference>
<dbReference type="SMART" id="SM00487">
    <property type="entry name" value="DEXDc"/>
    <property type="match status" value="1"/>
</dbReference>
<evidence type="ECO:0008006" key="7">
    <source>
        <dbReference type="Google" id="ProtNLM"/>
    </source>
</evidence>
<evidence type="ECO:0000313" key="6">
    <source>
        <dbReference type="Proteomes" id="UP000830055"/>
    </source>
</evidence>
<feature type="domain" description="Helicase ATP-binding" evidence="3">
    <location>
        <begin position="70"/>
        <end position="256"/>
    </location>
</feature>
<reference evidence="5 6" key="1">
    <citation type="submission" date="2022-01" db="EMBL/GenBank/DDBJ databases">
        <title>Desulfofustis limnae sp. nov., a novel mesophilic sulfate-reducing bacterium isolated from marsh soil.</title>
        <authorList>
            <person name="Watanabe M."/>
            <person name="Takahashi A."/>
            <person name="Kojima H."/>
            <person name="Fukui M."/>
        </authorList>
    </citation>
    <scope>NUCLEOTIDE SEQUENCE [LARGE SCALE GENOMIC DNA]</scope>
    <source>
        <strain evidence="5 6">PPLL</strain>
    </source>
</reference>
<dbReference type="InterPro" id="IPR014001">
    <property type="entry name" value="Helicase_ATP-bd"/>
</dbReference>
<dbReference type="Gene3D" id="3.40.50.300">
    <property type="entry name" value="P-loop containing nucleotide triphosphate hydrolases"/>
    <property type="match status" value="2"/>
</dbReference>
<dbReference type="Pfam" id="PF22982">
    <property type="entry name" value="WHD_HRQ1"/>
    <property type="match status" value="1"/>
</dbReference>
<dbReference type="InterPro" id="IPR055227">
    <property type="entry name" value="HRQ1_WHD"/>
</dbReference>
<dbReference type="InterPro" id="IPR012337">
    <property type="entry name" value="RNaseH-like_sf"/>
</dbReference>
<dbReference type="CDD" id="cd17923">
    <property type="entry name" value="DEXHc_Hrq1-like"/>
    <property type="match status" value="1"/>
</dbReference>
<keyword evidence="6" id="KW-1185">Reference proteome</keyword>
<dbReference type="Proteomes" id="UP000830055">
    <property type="component" value="Chromosome"/>
</dbReference>
<proteinExistence type="predicted"/>
<evidence type="ECO:0000259" key="3">
    <source>
        <dbReference type="PROSITE" id="PS51192"/>
    </source>
</evidence>
<dbReference type="PANTHER" id="PTHR47957">
    <property type="entry name" value="ATP-DEPENDENT HELICASE HRQ1"/>
    <property type="match status" value="1"/>
</dbReference>
<dbReference type="SUPFAM" id="SSF52540">
    <property type="entry name" value="P-loop containing nucleoside triphosphate hydrolases"/>
    <property type="match status" value="1"/>
</dbReference>
<dbReference type="RefSeq" id="WP_284154260.1">
    <property type="nucleotide sequence ID" value="NZ_AP025516.1"/>
</dbReference>
<accession>A0ABN6M5M3</accession>
<dbReference type="EMBL" id="AP025516">
    <property type="protein sequence ID" value="BDD87225.1"/>
    <property type="molecule type" value="Genomic_DNA"/>
</dbReference>
<evidence type="ECO:0000256" key="1">
    <source>
        <dbReference type="ARBA" id="ARBA00022741"/>
    </source>
</evidence>
<organism evidence="5 6">
    <name type="scientific">Desulfofustis limnaeus</name>
    <dbReference type="NCBI Taxonomy" id="2740163"/>
    <lineage>
        <taxon>Bacteria</taxon>
        <taxon>Pseudomonadati</taxon>
        <taxon>Thermodesulfobacteriota</taxon>
        <taxon>Desulfobulbia</taxon>
        <taxon>Desulfobulbales</taxon>
        <taxon>Desulfocapsaceae</taxon>
        <taxon>Desulfofustis</taxon>
    </lineage>
</organism>
<dbReference type="PROSITE" id="PS51194">
    <property type="entry name" value="HELICASE_CTER"/>
    <property type="match status" value="1"/>
</dbReference>
<dbReference type="InterPro" id="IPR011545">
    <property type="entry name" value="DEAD/DEAH_box_helicase_dom"/>
</dbReference>
<sequence length="984" mass="107900">MSDHQPDGIGAYVESLVNSPTYGPQLVCHRVLPAVPRATAVPARPFPEHFNSRLRAIGIDAFYTHQAAAFDALGEGRDIIVATPTASGKSLIYHLPVLHSCTVESGNHALYLFPLKALAQDQRNGLAALQAAMSDEPEGTTPYAAIYDGDTSSAQRGRLRRQPPPVLITNPDMLHLSLLPYHDSWSSFFKRLRFVIIDEIHVYRGLFGSHMAWVLRRLQRIAAHYGSTPQFIMLSATIGNPGQLAEKLTGRTPLVIERSGAPAETKHMLFLNPWDSGAHVATKLLETALKRGLRTIVYSKSRKMTELITLWTKPRLGPLADKLSSYRAGFLPEDRREIERDLANGTLLGVISTSALELGIDIGDLDLCILVGYPGSVMATWQRSGRVGRAGRSSAVILIGGEDALDQYFMRHPDDFFNRPPEQAALDPGNSRISRQHLHCAAAELPLQVDEPLLAGTPGVRGEIQALVERGVLLQDEAGSSYHPSRKYPQRLFDLRGGGVKLSIIHRRTGEIIGEIDASRALREAHTGAIYLHLSKTLEIIDLNLAAQEVLVDDCKPTYYTRSMAHKQTEIIARSAHKDLFGLTICLGSLKVTETITGYQKINQFTNKPIATMALDLPEQVIETEGIWLNLPEASRRLLEDEQLHFMGAIHAVEHAMIAMFPLLILCDRNDIGGISCPYHEQTGGPSIFIYDGYQGGAGLAAQAFELIEELLVQTTATIDSCPCESGCPSCVHSPRCGSGNRPIDKRAAQRLLQAVVTGALASSRSTDSADEKVVGIGAPSPGRPTAPPAVSGRAALPDHWVVFDLETKRGADDVGGWGAVEKMGMSVGVVYDSQLDGFAAYLEDEINQLIDHLAGADLVVGFNIIRFDYRVLAGATGRHLFARPSFDLLKEIEERLGYRLSLNRLAEQTLGQPKSADGLQALRWYREGRIQQIVEYCRRDVQLTRDLFLFALDQGYLLFTNKAGATVRVPLSCDTVLARLLSR</sequence>
<dbReference type="SUPFAM" id="SSF53098">
    <property type="entry name" value="Ribonuclease H-like"/>
    <property type="match status" value="1"/>
</dbReference>
<dbReference type="InterPro" id="IPR036397">
    <property type="entry name" value="RNaseH_sf"/>
</dbReference>
<dbReference type="PANTHER" id="PTHR47957:SF3">
    <property type="entry name" value="ATP-DEPENDENT HELICASE HRQ1"/>
    <property type="match status" value="1"/>
</dbReference>
<dbReference type="CDD" id="cd18797">
    <property type="entry name" value="SF2_C_Hrq"/>
    <property type="match status" value="1"/>
</dbReference>
<dbReference type="InterPro" id="IPR038720">
    <property type="entry name" value="YprB_RNase_H-like_dom"/>
</dbReference>
<keyword evidence="2" id="KW-0067">ATP-binding</keyword>
<evidence type="ECO:0000259" key="4">
    <source>
        <dbReference type="PROSITE" id="PS51194"/>
    </source>
</evidence>
<dbReference type="PROSITE" id="PS51192">
    <property type="entry name" value="HELICASE_ATP_BIND_1"/>
    <property type="match status" value="1"/>
</dbReference>
<protein>
    <recommendedName>
        <fullName evidence="7">DEAD/DEAH box helicase</fullName>
    </recommendedName>
</protein>
<evidence type="ECO:0000313" key="5">
    <source>
        <dbReference type="EMBL" id="BDD87225.1"/>
    </source>
</evidence>
<dbReference type="Pfam" id="PF13482">
    <property type="entry name" value="RNase_H_2"/>
    <property type="match status" value="1"/>
</dbReference>
<dbReference type="Pfam" id="PF00270">
    <property type="entry name" value="DEAD"/>
    <property type="match status" value="1"/>
</dbReference>
<dbReference type="InterPro" id="IPR018973">
    <property type="entry name" value="MZB"/>
</dbReference>
<evidence type="ECO:0000256" key="2">
    <source>
        <dbReference type="ARBA" id="ARBA00022840"/>
    </source>
</evidence>
<dbReference type="Pfam" id="PF00271">
    <property type="entry name" value="Helicase_C"/>
    <property type="match status" value="1"/>
</dbReference>
<dbReference type="SMART" id="SM00490">
    <property type="entry name" value="HELICc"/>
    <property type="match status" value="1"/>
</dbReference>
<gene>
    <name evidence="5" type="ORF">DPPLL_15900</name>
</gene>
<dbReference type="Gene3D" id="3.30.420.10">
    <property type="entry name" value="Ribonuclease H-like superfamily/Ribonuclease H"/>
    <property type="match status" value="1"/>
</dbReference>
<keyword evidence="1" id="KW-0547">Nucleotide-binding</keyword>
<dbReference type="InterPro" id="IPR027417">
    <property type="entry name" value="P-loop_NTPase"/>
</dbReference>
<name>A0ABN6M5M3_9BACT</name>